<sequence length="137" mass="15021">MINRIILVGRAVRDAELRYTGSGAAVTRFRIAVDRPFTNQQGERETDFIDVVCWRKLAETVGAYVRKGRLVGVDGRLQIRTYEDANGVRRVQPEVVADRVSFLGPPARGTEEGGAEPDDTGFADDLGEVAAADEPPF</sequence>
<evidence type="ECO:0000256" key="3">
    <source>
        <dbReference type="RuleBase" id="RU000524"/>
    </source>
</evidence>
<name>A0ABZ1BPC9_9FIRM</name>
<dbReference type="SUPFAM" id="SSF50249">
    <property type="entry name" value="Nucleic acid-binding proteins"/>
    <property type="match status" value="1"/>
</dbReference>
<dbReference type="PANTHER" id="PTHR10302:SF27">
    <property type="entry name" value="SINGLE-STRANDED DNA-BINDING PROTEIN"/>
    <property type="match status" value="1"/>
</dbReference>
<feature type="region of interest" description="Disordered" evidence="4">
    <location>
        <begin position="103"/>
        <end position="137"/>
    </location>
</feature>
<proteinExistence type="inferred from homology"/>
<comment type="caution">
    <text evidence="2">Lacks conserved residue(s) required for the propagation of feature annotation.</text>
</comment>
<evidence type="ECO:0000313" key="6">
    <source>
        <dbReference type="Proteomes" id="UP001333102"/>
    </source>
</evidence>
<dbReference type="Pfam" id="PF00436">
    <property type="entry name" value="SSB"/>
    <property type="match status" value="1"/>
</dbReference>
<dbReference type="EMBL" id="CP141614">
    <property type="protein sequence ID" value="WRP14680.1"/>
    <property type="molecule type" value="Genomic_DNA"/>
</dbReference>
<evidence type="ECO:0000313" key="5">
    <source>
        <dbReference type="EMBL" id="WRP14680.1"/>
    </source>
</evidence>
<evidence type="ECO:0000256" key="1">
    <source>
        <dbReference type="ARBA" id="ARBA00023125"/>
    </source>
</evidence>
<keyword evidence="1 2" id="KW-0238">DNA-binding</keyword>
<comment type="subunit">
    <text evidence="2">Homotetramer.</text>
</comment>
<dbReference type="NCBIfam" id="TIGR00621">
    <property type="entry name" value="ssb"/>
    <property type="match status" value="1"/>
</dbReference>
<dbReference type="GO" id="GO:0003677">
    <property type="term" value="F:DNA binding"/>
    <property type="evidence" value="ECO:0007669"/>
    <property type="project" value="UniProtKB-KW"/>
</dbReference>
<dbReference type="CDD" id="cd04496">
    <property type="entry name" value="SSB_OBF"/>
    <property type="match status" value="1"/>
</dbReference>
<gene>
    <name evidence="5" type="primary">ssb</name>
    <name evidence="5" type="ORF">VLY81_00480</name>
</gene>
<keyword evidence="6" id="KW-1185">Reference proteome</keyword>
<dbReference type="Proteomes" id="UP001333102">
    <property type="component" value="Chromosome"/>
</dbReference>
<dbReference type="PROSITE" id="PS50935">
    <property type="entry name" value="SSB"/>
    <property type="match status" value="1"/>
</dbReference>
<organism evidence="5 6">
    <name type="scientific">Geochorda subterranea</name>
    <dbReference type="NCBI Taxonomy" id="3109564"/>
    <lineage>
        <taxon>Bacteria</taxon>
        <taxon>Bacillati</taxon>
        <taxon>Bacillota</taxon>
        <taxon>Limnochordia</taxon>
        <taxon>Limnochordales</taxon>
        <taxon>Geochordaceae</taxon>
        <taxon>Geochorda</taxon>
    </lineage>
</organism>
<evidence type="ECO:0000256" key="4">
    <source>
        <dbReference type="SAM" id="MobiDB-lite"/>
    </source>
</evidence>
<dbReference type="HAMAP" id="MF_00984">
    <property type="entry name" value="SSB"/>
    <property type="match status" value="1"/>
</dbReference>
<dbReference type="InterPro" id="IPR000424">
    <property type="entry name" value="Primosome_PriB/ssb"/>
</dbReference>
<dbReference type="InterPro" id="IPR012340">
    <property type="entry name" value="NA-bd_OB-fold"/>
</dbReference>
<protein>
    <recommendedName>
        <fullName evidence="2 3">Single-stranded DNA-binding protein</fullName>
        <shortName evidence="2">SSB</shortName>
    </recommendedName>
</protein>
<reference evidence="6" key="1">
    <citation type="submission" date="2023-12" db="EMBL/GenBank/DDBJ databases">
        <title>Novel isolates from deep terrestrial aquifers shed light on the physiology and ecology of the class Limnochordia.</title>
        <authorList>
            <person name="Karnachuk O.V."/>
            <person name="Lukina A.P."/>
            <person name="Avakyan M.R."/>
            <person name="Kadnikov V."/>
            <person name="Begmatov S."/>
            <person name="Beletsky A.V."/>
            <person name="Mardanov A.V."/>
            <person name="Ravin N.V."/>
        </authorList>
    </citation>
    <scope>NUCLEOTIDE SEQUENCE [LARGE SCALE GENOMIC DNA]</scope>
    <source>
        <strain evidence="6">LN</strain>
    </source>
</reference>
<accession>A0ABZ1BPC9</accession>
<dbReference type="Gene3D" id="2.40.50.140">
    <property type="entry name" value="Nucleic acid-binding proteins"/>
    <property type="match status" value="1"/>
</dbReference>
<feature type="compositionally biased region" description="Acidic residues" evidence="4">
    <location>
        <begin position="113"/>
        <end position="127"/>
    </location>
</feature>
<evidence type="ECO:0000256" key="2">
    <source>
        <dbReference type="HAMAP-Rule" id="MF_00984"/>
    </source>
</evidence>
<dbReference type="InterPro" id="IPR011344">
    <property type="entry name" value="ssDNA-bd"/>
</dbReference>
<dbReference type="PANTHER" id="PTHR10302">
    <property type="entry name" value="SINGLE-STRANDED DNA-BINDING PROTEIN"/>
    <property type="match status" value="1"/>
</dbReference>
<dbReference type="RefSeq" id="WP_324669046.1">
    <property type="nucleotide sequence ID" value="NZ_CP141614.1"/>
</dbReference>